<dbReference type="EMBL" id="JAKEVZ010000008">
    <property type="protein sequence ID" value="MCF1751847.1"/>
    <property type="molecule type" value="Genomic_DNA"/>
</dbReference>
<dbReference type="RefSeq" id="WP_234861788.1">
    <property type="nucleotide sequence ID" value="NZ_JAKEVZ010000008.1"/>
</dbReference>
<protein>
    <recommendedName>
        <fullName evidence="4">Outer membrane protein beta-barrel domain-containing protein</fullName>
    </recommendedName>
</protein>
<dbReference type="Gene3D" id="2.40.160.20">
    <property type="match status" value="1"/>
</dbReference>
<keyword evidence="1" id="KW-0732">Signal</keyword>
<reference evidence="2 3" key="1">
    <citation type="submission" date="2022-01" db="EMBL/GenBank/DDBJ databases">
        <title>Mariniradius saccharolyticus sp. nov., isolated from sediment of a river.</title>
        <authorList>
            <person name="Liu H."/>
        </authorList>
    </citation>
    <scope>NUCLEOTIDE SEQUENCE [LARGE SCALE GENOMIC DNA]</scope>
    <source>
        <strain evidence="2 3">RY-2</strain>
    </source>
</reference>
<feature type="chain" id="PRO_5045090728" description="Outer membrane protein beta-barrel domain-containing protein" evidence="1">
    <location>
        <begin position="21"/>
        <end position="199"/>
    </location>
</feature>
<dbReference type="Proteomes" id="UP001201449">
    <property type="component" value="Unassembled WGS sequence"/>
</dbReference>
<accession>A0ABS9BUV9</accession>
<evidence type="ECO:0000313" key="2">
    <source>
        <dbReference type="EMBL" id="MCF1751847.1"/>
    </source>
</evidence>
<evidence type="ECO:0000256" key="1">
    <source>
        <dbReference type="SAM" id="SignalP"/>
    </source>
</evidence>
<comment type="caution">
    <text evidence="2">The sequence shown here is derived from an EMBL/GenBank/DDBJ whole genome shotgun (WGS) entry which is preliminary data.</text>
</comment>
<gene>
    <name evidence="2" type="ORF">L0U89_12270</name>
</gene>
<name>A0ABS9BUV9_9BACT</name>
<evidence type="ECO:0000313" key="3">
    <source>
        <dbReference type="Proteomes" id="UP001201449"/>
    </source>
</evidence>
<keyword evidence="3" id="KW-1185">Reference proteome</keyword>
<proteinExistence type="predicted"/>
<feature type="signal peptide" evidence="1">
    <location>
        <begin position="1"/>
        <end position="20"/>
    </location>
</feature>
<sequence length="199" mass="22122">MKYRILFTLVFCVVSAGAWAQGMMIKINYSPSMPLGNTADFTSNFSGRGANFEFLKMSNNRFGFGVEAGTVNFYEEVPDQLLESGTVTVHGNQFRYMKMTPLMASAIFFFTESGPVRPFASIAAGLSINTRTRNMGIFVEKVANNQIGFRPELGAVFELSDYVGIKVSGKYYQTFENSAMPSQSWLGFNVGFVMLNFNN</sequence>
<organism evidence="2 3">
    <name type="scientific">Mariniradius sediminis</name>
    <dbReference type="NCBI Taxonomy" id="2909237"/>
    <lineage>
        <taxon>Bacteria</taxon>
        <taxon>Pseudomonadati</taxon>
        <taxon>Bacteroidota</taxon>
        <taxon>Cytophagia</taxon>
        <taxon>Cytophagales</taxon>
        <taxon>Cyclobacteriaceae</taxon>
        <taxon>Mariniradius</taxon>
    </lineage>
</organism>
<evidence type="ECO:0008006" key="4">
    <source>
        <dbReference type="Google" id="ProtNLM"/>
    </source>
</evidence>